<comment type="caution">
    <text evidence="1">The sequence shown here is derived from an EMBL/GenBank/DDBJ whole genome shotgun (WGS) entry which is preliminary data.</text>
</comment>
<organism evidence="1 2">
    <name type="scientific">Senna tora</name>
    <dbReference type="NCBI Taxonomy" id="362788"/>
    <lineage>
        <taxon>Eukaryota</taxon>
        <taxon>Viridiplantae</taxon>
        <taxon>Streptophyta</taxon>
        <taxon>Embryophyta</taxon>
        <taxon>Tracheophyta</taxon>
        <taxon>Spermatophyta</taxon>
        <taxon>Magnoliopsida</taxon>
        <taxon>eudicotyledons</taxon>
        <taxon>Gunneridae</taxon>
        <taxon>Pentapetalae</taxon>
        <taxon>rosids</taxon>
        <taxon>fabids</taxon>
        <taxon>Fabales</taxon>
        <taxon>Fabaceae</taxon>
        <taxon>Caesalpinioideae</taxon>
        <taxon>Cassia clade</taxon>
        <taxon>Senna</taxon>
    </lineage>
</organism>
<reference evidence="1" key="1">
    <citation type="submission" date="2020-09" db="EMBL/GenBank/DDBJ databases">
        <title>Genome-Enabled Discovery of Anthraquinone Biosynthesis in Senna tora.</title>
        <authorList>
            <person name="Kang S.-H."/>
            <person name="Pandey R.P."/>
            <person name="Lee C.-M."/>
            <person name="Sim J.-S."/>
            <person name="Jeong J.-T."/>
            <person name="Choi B.-S."/>
            <person name="Jung M."/>
            <person name="Ginzburg D."/>
            <person name="Zhao K."/>
            <person name="Won S.Y."/>
            <person name="Oh T.-J."/>
            <person name="Yu Y."/>
            <person name="Kim N.-H."/>
            <person name="Lee O.R."/>
            <person name="Lee T.-H."/>
            <person name="Bashyal P."/>
            <person name="Kim T.-S."/>
            <person name="Lee W.-H."/>
            <person name="Kawkins C."/>
            <person name="Kim C.-K."/>
            <person name="Kim J.S."/>
            <person name="Ahn B.O."/>
            <person name="Rhee S.Y."/>
            <person name="Sohng J.K."/>
        </authorList>
    </citation>
    <scope>NUCLEOTIDE SEQUENCE</scope>
    <source>
        <tissue evidence="1">Leaf</tissue>
    </source>
</reference>
<name>A0A834XDC8_9FABA</name>
<accession>A0A834XDC8</accession>
<sequence length="45" mass="5245">MKEAVGELWSVGWKKDPMISEEKIARKREQEIIANKFSLLVGERN</sequence>
<gene>
    <name evidence="1" type="ORF">G2W53_005190</name>
</gene>
<dbReference type="EMBL" id="JAAIUW010000002">
    <property type="protein sequence ID" value="KAF7842892.1"/>
    <property type="molecule type" value="Genomic_DNA"/>
</dbReference>
<keyword evidence="2" id="KW-1185">Reference proteome</keyword>
<protein>
    <submittedName>
        <fullName evidence="1">Uncharacterized protein</fullName>
    </submittedName>
</protein>
<proteinExistence type="predicted"/>
<dbReference type="AlphaFoldDB" id="A0A834XDC8"/>
<evidence type="ECO:0000313" key="1">
    <source>
        <dbReference type="EMBL" id="KAF7842892.1"/>
    </source>
</evidence>
<dbReference type="Proteomes" id="UP000634136">
    <property type="component" value="Unassembled WGS sequence"/>
</dbReference>
<evidence type="ECO:0000313" key="2">
    <source>
        <dbReference type="Proteomes" id="UP000634136"/>
    </source>
</evidence>